<dbReference type="OrthoDB" id="10262490at2759"/>
<evidence type="ECO:0000313" key="2">
    <source>
        <dbReference type="EMBL" id="KAG5604311.1"/>
    </source>
</evidence>
<gene>
    <name evidence="2" type="ORF">H5410_025803</name>
</gene>
<dbReference type="Proteomes" id="UP000824120">
    <property type="component" value="Chromosome 5"/>
</dbReference>
<evidence type="ECO:0000256" key="1">
    <source>
        <dbReference type="SAM" id="MobiDB-lite"/>
    </source>
</evidence>
<dbReference type="AlphaFoldDB" id="A0A9J5YX24"/>
<evidence type="ECO:0000313" key="3">
    <source>
        <dbReference type="Proteomes" id="UP000824120"/>
    </source>
</evidence>
<proteinExistence type="predicted"/>
<comment type="caution">
    <text evidence="2">The sequence shown here is derived from an EMBL/GenBank/DDBJ whole genome shotgun (WGS) entry which is preliminary data.</text>
</comment>
<accession>A0A9J5YX24</accession>
<organism evidence="2 3">
    <name type="scientific">Solanum commersonii</name>
    <name type="common">Commerson's wild potato</name>
    <name type="synonym">Commerson's nightshade</name>
    <dbReference type="NCBI Taxonomy" id="4109"/>
    <lineage>
        <taxon>Eukaryota</taxon>
        <taxon>Viridiplantae</taxon>
        <taxon>Streptophyta</taxon>
        <taxon>Embryophyta</taxon>
        <taxon>Tracheophyta</taxon>
        <taxon>Spermatophyta</taxon>
        <taxon>Magnoliopsida</taxon>
        <taxon>eudicotyledons</taxon>
        <taxon>Gunneridae</taxon>
        <taxon>Pentapetalae</taxon>
        <taxon>asterids</taxon>
        <taxon>lamiids</taxon>
        <taxon>Solanales</taxon>
        <taxon>Solanaceae</taxon>
        <taxon>Solanoideae</taxon>
        <taxon>Solaneae</taxon>
        <taxon>Solanum</taxon>
    </lineage>
</organism>
<feature type="region of interest" description="Disordered" evidence="1">
    <location>
        <begin position="131"/>
        <end position="153"/>
    </location>
</feature>
<reference evidence="2 3" key="1">
    <citation type="submission" date="2020-09" db="EMBL/GenBank/DDBJ databases">
        <title>De no assembly of potato wild relative species, Solanum commersonii.</title>
        <authorList>
            <person name="Cho K."/>
        </authorList>
    </citation>
    <scope>NUCLEOTIDE SEQUENCE [LARGE SCALE GENOMIC DNA]</scope>
    <source>
        <strain evidence="2">LZ3.2</strain>
        <tissue evidence="2">Leaf</tissue>
    </source>
</reference>
<dbReference type="EMBL" id="JACXVP010000005">
    <property type="protein sequence ID" value="KAG5604311.1"/>
    <property type="molecule type" value="Genomic_DNA"/>
</dbReference>
<sequence length="153" mass="17366">MKVDLCICTKLQVLNLNCANIPQEVPSIKSLSLPLCKGLNKIKITSPELESLSLIDFDDAFIVTPNLGLFNLLDSFKLFSYFHLRTLLVRVNSDALKMKGKKAKEQREAMKELEHSIHMVKASSVLDKEPSLMLPTKVKDSQKQYSEENRTEE</sequence>
<protein>
    <submittedName>
        <fullName evidence="2">Uncharacterized protein</fullName>
    </submittedName>
</protein>
<name>A0A9J5YX24_SOLCO</name>
<feature type="compositionally biased region" description="Basic and acidic residues" evidence="1">
    <location>
        <begin position="137"/>
        <end position="153"/>
    </location>
</feature>
<keyword evidence="3" id="KW-1185">Reference proteome</keyword>